<sequence>MNERNSQKDLCSILDSMTKGNFSSSHLRLETTLIKYETGGCSWSSLECIPSLHETTR</sequence>
<evidence type="ECO:0000313" key="2">
    <source>
        <dbReference type="Proteomes" id="UP000215914"/>
    </source>
</evidence>
<proteinExistence type="predicted"/>
<dbReference type="Proteomes" id="UP000215914">
    <property type="component" value="Unassembled WGS sequence"/>
</dbReference>
<name>A0A9K3MVY9_HELAN</name>
<reference evidence="1" key="1">
    <citation type="journal article" date="2017" name="Nature">
        <title>The sunflower genome provides insights into oil metabolism, flowering and Asterid evolution.</title>
        <authorList>
            <person name="Badouin H."/>
            <person name="Gouzy J."/>
            <person name="Grassa C.J."/>
            <person name="Murat F."/>
            <person name="Staton S.E."/>
            <person name="Cottret L."/>
            <person name="Lelandais-Briere C."/>
            <person name="Owens G.L."/>
            <person name="Carrere S."/>
            <person name="Mayjonade B."/>
            <person name="Legrand L."/>
            <person name="Gill N."/>
            <person name="Kane N.C."/>
            <person name="Bowers J.E."/>
            <person name="Hubner S."/>
            <person name="Bellec A."/>
            <person name="Berard A."/>
            <person name="Berges H."/>
            <person name="Blanchet N."/>
            <person name="Boniface M.C."/>
            <person name="Brunel D."/>
            <person name="Catrice O."/>
            <person name="Chaidir N."/>
            <person name="Claudel C."/>
            <person name="Donnadieu C."/>
            <person name="Faraut T."/>
            <person name="Fievet G."/>
            <person name="Helmstetter N."/>
            <person name="King M."/>
            <person name="Knapp S.J."/>
            <person name="Lai Z."/>
            <person name="Le Paslier M.C."/>
            <person name="Lippi Y."/>
            <person name="Lorenzon L."/>
            <person name="Mandel J.R."/>
            <person name="Marage G."/>
            <person name="Marchand G."/>
            <person name="Marquand E."/>
            <person name="Bret-Mestries E."/>
            <person name="Morien E."/>
            <person name="Nambeesan S."/>
            <person name="Nguyen T."/>
            <person name="Pegot-Espagnet P."/>
            <person name="Pouilly N."/>
            <person name="Raftis F."/>
            <person name="Sallet E."/>
            <person name="Schiex T."/>
            <person name="Thomas J."/>
            <person name="Vandecasteele C."/>
            <person name="Vares D."/>
            <person name="Vear F."/>
            <person name="Vautrin S."/>
            <person name="Crespi M."/>
            <person name="Mangin B."/>
            <person name="Burke J.M."/>
            <person name="Salse J."/>
            <person name="Munos S."/>
            <person name="Vincourt P."/>
            <person name="Rieseberg L.H."/>
            <person name="Langlade N.B."/>
        </authorList>
    </citation>
    <scope>NUCLEOTIDE SEQUENCE</scope>
    <source>
        <tissue evidence="1">Leaves</tissue>
    </source>
</reference>
<dbReference type="AlphaFoldDB" id="A0A9K3MVY9"/>
<gene>
    <name evidence="1" type="ORF">HanXRQr2_Chr12g0541221</name>
</gene>
<protein>
    <submittedName>
        <fullName evidence="1">Uncharacterized protein</fullName>
    </submittedName>
</protein>
<accession>A0A9K3MVY9</accession>
<keyword evidence="2" id="KW-1185">Reference proteome</keyword>
<dbReference type="Gramene" id="mRNA:HanXRQr2_Chr12g0541221">
    <property type="protein sequence ID" value="CDS:HanXRQr2_Chr12g0541221.1"/>
    <property type="gene ID" value="HanXRQr2_Chr12g0541221"/>
</dbReference>
<organism evidence="1 2">
    <name type="scientific">Helianthus annuus</name>
    <name type="common">Common sunflower</name>
    <dbReference type="NCBI Taxonomy" id="4232"/>
    <lineage>
        <taxon>Eukaryota</taxon>
        <taxon>Viridiplantae</taxon>
        <taxon>Streptophyta</taxon>
        <taxon>Embryophyta</taxon>
        <taxon>Tracheophyta</taxon>
        <taxon>Spermatophyta</taxon>
        <taxon>Magnoliopsida</taxon>
        <taxon>eudicotyledons</taxon>
        <taxon>Gunneridae</taxon>
        <taxon>Pentapetalae</taxon>
        <taxon>asterids</taxon>
        <taxon>campanulids</taxon>
        <taxon>Asterales</taxon>
        <taxon>Asteraceae</taxon>
        <taxon>Asteroideae</taxon>
        <taxon>Heliantheae alliance</taxon>
        <taxon>Heliantheae</taxon>
        <taxon>Helianthus</taxon>
    </lineage>
</organism>
<comment type="caution">
    <text evidence="1">The sequence shown here is derived from an EMBL/GenBank/DDBJ whole genome shotgun (WGS) entry which is preliminary data.</text>
</comment>
<evidence type="ECO:0000313" key="1">
    <source>
        <dbReference type="EMBL" id="KAF5777905.1"/>
    </source>
</evidence>
<reference evidence="1" key="2">
    <citation type="submission" date="2020-06" db="EMBL/GenBank/DDBJ databases">
        <title>Helianthus annuus Genome sequencing and assembly Release 2.</title>
        <authorList>
            <person name="Gouzy J."/>
            <person name="Langlade N."/>
            <person name="Munos S."/>
        </authorList>
    </citation>
    <scope>NUCLEOTIDE SEQUENCE</scope>
    <source>
        <tissue evidence="1">Leaves</tissue>
    </source>
</reference>
<dbReference type="EMBL" id="MNCJ02000327">
    <property type="protein sequence ID" value="KAF5777905.1"/>
    <property type="molecule type" value="Genomic_DNA"/>
</dbReference>